<dbReference type="InterPro" id="IPR052021">
    <property type="entry name" value="Type-I_RS_S_subunit"/>
</dbReference>
<dbReference type="HOGENOM" id="CLU_021095_2_1_9"/>
<dbReference type="Gene3D" id="1.10.287.1120">
    <property type="entry name" value="Bipartite methylase S protein"/>
    <property type="match status" value="1"/>
</dbReference>
<evidence type="ECO:0000313" key="5">
    <source>
        <dbReference type="EMBL" id="EFH93827.1"/>
    </source>
</evidence>
<dbReference type="EMBL" id="ACHM02000001">
    <property type="protein sequence ID" value="EFH93827.1"/>
    <property type="molecule type" value="Genomic_DNA"/>
</dbReference>
<dbReference type="RefSeq" id="WP_002834932.1">
    <property type="nucleotide sequence ID" value="NZ_CM000955.1"/>
</dbReference>
<accession>D6S6X3</accession>
<dbReference type="InterPro" id="IPR000055">
    <property type="entry name" value="Restrct_endonuc_typeI_TRD"/>
</dbReference>
<sequence>MEFKENFEKYKLKELSDISSSKRIFASEYKEKGIPFYRSKEIIEKQSNKRISNKLFISKERYIEIKNKYGVPSCGDLLLTSVGTLGVPYLVKNEEFYFKDGNLTWFRNLKQINKSYLYYWFFSPEAKYQITSKQIGSTQKALTISNLNNFEILIPTRAIQEKIVTILKSLDSKIEINNKIISNLESQAQAIFKSWFVDFEPFQDGNFVESELGMIPEGWEVKPIGELLDFDIGGGWGKEKPQEKYLIPAYVIRGTDIPDSKFGYFNMDNYRYHTESNLKNRRLQVGDIIFESSGGSTNQDLGRMLLVTDELLNEYNNDVICASFCKLIRINDSSIRWFVYNLLEYSYRNKILTKYEVKSTGISNFSFTIFKDDFKIAVPDRKTMERYFNVTGNNINLSAKLGIQNTKLAELRDALLPKLMAGEIDVSNIKIEGEEVKNE</sequence>
<feature type="domain" description="Type I restriction modification DNA specificity" evidence="4">
    <location>
        <begin position="5"/>
        <end position="185"/>
    </location>
</feature>
<dbReference type="OrthoDB" id="9795776at2"/>
<proteinExistence type="inferred from homology"/>
<keyword evidence="2" id="KW-0680">Restriction system</keyword>
<dbReference type="InterPro" id="IPR044946">
    <property type="entry name" value="Restrct_endonuc_typeI_TRD_sf"/>
</dbReference>
<dbReference type="STRING" id="525282.HMPREF0391_10195"/>
<dbReference type="AlphaFoldDB" id="D6S6X3"/>
<dbReference type="PANTHER" id="PTHR30408">
    <property type="entry name" value="TYPE-1 RESTRICTION ENZYME ECOKI SPECIFICITY PROTEIN"/>
    <property type="match status" value="1"/>
</dbReference>
<organism evidence="5">
    <name type="scientific">Finegoldia magna ATCC 53516</name>
    <dbReference type="NCBI Taxonomy" id="525282"/>
    <lineage>
        <taxon>Bacteria</taxon>
        <taxon>Bacillati</taxon>
        <taxon>Bacillota</taxon>
        <taxon>Tissierellia</taxon>
        <taxon>Tissierellales</taxon>
        <taxon>Peptoniphilaceae</taxon>
        <taxon>Finegoldia</taxon>
    </lineage>
</organism>
<dbReference type="CDD" id="cd17289">
    <property type="entry name" value="RMtype1_S_BamJRS5ORF1993P-TRD1-CR1_like"/>
    <property type="match status" value="1"/>
</dbReference>
<comment type="caution">
    <text evidence="5">The sequence shown here is derived from an EMBL/GenBank/DDBJ whole genome shotgun (WGS) entry which is preliminary data.</text>
</comment>
<dbReference type="SUPFAM" id="SSF116734">
    <property type="entry name" value="DNA methylase specificity domain"/>
    <property type="match status" value="2"/>
</dbReference>
<reference evidence="5" key="1">
    <citation type="submission" date="2010-05" db="EMBL/GenBank/DDBJ databases">
        <authorList>
            <person name="Muzny D."/>
            <person name="Qin X."/>
            <person name="Buhay C."/>
            <person name="Dugan-Rocha S."/>
            <person name="Ding Y."/>
            <person name="Chen G."/>
            <person name="Hawes A."/>
            <person name="Holder M."/>
            <person name="Jhangiani S."/>
            <person name="Johnson A."/>
            <person name="Khan Z."/>
            <person name="Li Z."/>
            <person name="Liu W."/>
            <person name="Liu X."/>
            <person name="Perez L."/>
            <person name="Shen H."/>
            <person name="Wang Q."/>
            <person name="Watt J."/>
            <person name="Xi L."/>
            <person name="Xin Y."/>
            <person name="Zhou J."/>
            <person name="Deng J."/>
            <person name="Jiang H."/>
            <person name="Liu Y."/>
            <person name="Qu J."/>
            <person name="Song X.-Z."/>
            <person name="Zhang L."/>
            <person name="Villasana D."/>
            <person name="Johnson A."/>
            <person name="Liu J."/>
            <person name="Liyanage D."/>
            <person name="Lorensuhewa L."/>
            <person name="Robinson T."/>
            <person name="Song A."/>
            <person name="Song B.-B."/>
            <person name="Dinh H."/>
            <person name="Thornton R."/>
            <person name="Coyle M."/>
            <person name="Francisco L."/>
            <person name="Jackson L."/>
            <person name="Javaid M."/>
            <person name="Korchina V."/>
            <person name="Kovar C."/>
            <person name="Mata R."/>
            <person name="Mathew T."/>
            <person name="Ngo R."/>
            <person name="Nguyen L."/>
            <person name="Nguyen N."/>
            <person name="Okwuonu G."/>
            <person name="Ongeri F."/>
            <person name="Pham C."/>
            <person name="Simmons D."/>
            <person name="Wilczek-Boney K."/>
            <person name="Hale W."/>
            <person name="Jakkamsetti A."/>
            <person name="Pham P."/>
            <person name="Ruth R."/>
            <person name="San Lucas F."/>
            <person name="Warren J."/>
            <person name="Zhang J."/>
            <person name="Zhao Z."/>
            <person name="Zhou C."/>
            <person name="Zhu D."/>
            <person name="Lee S."/>
            <person name="Bess C."/>
            <person name="Blankenburg K."/>
            <person name="Forbes L."/>
            <person name="Fu Q."/>
            <person name="Gubbala S."/>
            <person name="Hirani K."/>
            <person name="Jayaseelan J.C."/>
            <person name="Lara F."/>
            <person name="Munidasa M."/>
            <person name="Palculict T."/>
            <person name="Patil S."/>
            <person name="Pu L.-L."/>
            <person name="Saada N."/>
            <person name="Tang L."/>
            <person name="Weissenberger G."/>
            <person name="Zhu Y."/>
            <person name="Hemphill L."/>
            <person name="Shang Y."/>
            <person name="Youmans B."/>
            <person name="Ayvaz T."/>
            <person name="Ross M."/>
            <person name="Santibanez J."/>
            <person name="Aqrawi P."/>
            <person name="Gross S."/>
            <person name="Joshi V."/>
            <person name="Fowler G."/>
            <person name="Nazareth L."/>
            <person name="Reid J."/>
            <person name="Worley K."/>
            <person name="Petrosino J."/>
            <person name="Highlander S."/>
            <person name="Gibbs R."/>
        </authorList>
    </citation>
    <scope>NUCLEOTIDE SEQUENCE [LARGE SCALE GENOMIC DNA]</scope>
    <source>
        <strain evidence="5">ATCC 53516</strain>
    </source>
</reference>
<protein>
    <submittedName>
        <fullName evidence="5">Type I restriction modification DNA specificity domain protein</fullName>
    </submittedName>
</protein>
<dbReference type="Proteomes" id="UP000004063">
    <property type="component" value="Chromosome"/>
</dbReference>
<dbReference type="eggNOG" id="COG0732">
    <property type="taxonomic scope" value="Bacteria"/>
</dbReference>
<keyword evidence="3" id="KW-0238">DNA-binding</keyword>
<dbReference type="GO" id="GO:0009307">
    <property type="term" value="P:DNA restriction-modification system"/>
    <property type="evidence" value="ECO:0007669"/>
    <property type="project" value="UniProtKB-KW"/>
</dbReference>
<evidence type="ECO:0000259" key="4">
    <source>
        <dbReference type="Pfam" id="PF01420"/>
    </source>
</evidence>
<dbReference type="Gene3D" id="3.90.220.20">
    <property type="entry name" value="DNA methylase specificity domains"/>
    <property type="match status" value="2"/>
</dbReference>
<comment type="similarity">
    <text evidence="1">Belongs to the type-I restriction system S methylase family.</text>
</comment>
<dbReference type="PANTHER" id="PTHR30408:SF13">
    <property type="entry name" value="TYPE I RESTRICTION ENZYME HINDI SPECIFICITY SUBUNIT"/>
    <property type="match status" value="1"/>
</dbReference>
<gene>
    <name evidence="5" type="ORF">HMPREF0391_10195</name>
</gene>
<dbReference type="GO" id="GO:0003677">
    <property type="term" value="F:DNA binding"/>
    <property type="evidence" value="ECO:0007669"/>
    <property type="project" value="UniProtKB-KW"/>
</dbReference>
<evidence type="ECO:0000256" key="1">
    <source>
        <dbReference type="ARBA" id="ARBA00010923"/>
    </source>
</evidence>
<dbReference type="Pfam" id="PF01420">
    <property type="entry name" value="Methylase_S"/>
    <property type="match status" value="1"/>
</dbReference>
<evidence type="ECO:0000256" key="2">
    <source>
        <dbReference type="ARBA" id="ARBA00022747"/>
    </source>
</evidence>
<name>D6S6X3_FINMA</name>
<evidence type="ECO:0000256" key="3">
    <source>
        <dbReference type="ARBA" id="ARBA00023125"/>
    </source>
</evidence>